<accession>A0A7W9W9Z4</accession>
<name>A0A7W9W9Z4_ARMRO</name>
<dbReference type="InterPro" id="IPR012902">
    <property type="entry name" value="N_methyl_site"/>
</dbReference>
<dbReference type="NCBIfam" id="TIGR02532">
    <property type="entry name" value="IV_pilin_GFxxxE"/>
    <property type="match status" value="1"/>
</dbReference>
<sequence>MGRARGRGFTLIEVLVTSALVGVAIAGSLTALGRLSRADAYARNAELLQRLGAQKLVTLQVEGDLRTADTSGDFSAEGYPEAQWRLELQTTTDENVEEATITVTKGESEQALSELIFFRPTTTTTAATGTGGQ</sequence>
<dbReference type="Pfam" id="PF07963">
    <property type="entry name" value="N_methyl"/>
    <property type="match status" value="1"/>
</dbReference>
<dbReference type="AlphaFoldDB" id="A0A7W9W9Z4"/>
<evidence type="ECO:0000313" key="1">
    <source>
        <dbReference type="EMBL" id="MBB6053042.1"/>
    </source>
</evidence>
<comment type="caution">
    <text evidence="1">The sequence shown here is derived from an EMBL/GenBank/DDBJ whole genome shotgun (WGS) entry which is preliminary data.</text>
</comment>
<reference evidence="1 2" key="1">
    <citation type="submission" date="2020-08" db="EMBL/GenBank/DDBJ databases">
        <title>Genomic Encyclopedia of Type Strains, Phase IV (KMG-IV): sequencing the most valuable type-strain genomes for metagenomic binning, comparative biology and taxonomic classification.</title>
        <authorList>
            <person name="Goeker M."/>
        </authorList>
    </citation>
    <scope>NUCLEOTIDE SEQUENCE [LARGE SCALE GENOMIC DNA]</scope>
    <source>
        <strain evidence="1 2">DSM 23562</strain>
    </source>
</reference>
<protein>
    <submittedName>
        <fullName evidence="1">Type II secretion system protein I</fullName>
    </submittedName>
</protein>
<proteinExistence type="predicted"/>
<dbReference type="RefSeq" id="WP_184202949.1">
    <property type="nucleotide sequence ID" value="NZ_JACHGW010000005.1"/>
</dbReference>
<dbReference type="EMBL" id="JACHGW010000005">
    <property type="protein sequence ID" value="MBB6053042.1"/>
    <property type="molecule type" value="Genomic_DNA"/>
</dbReference>
<organism evidence="1 2">
    <name type="scientific">Armatimonas rosea</name>
    <dbReference type="NCBI Taxonomy" id="685828"/>
    <lineage>
        <taxon>Bacteria</taxon>
        <taxon>Bacillati</taxon>
        <taxon>Armatimonadota</taxon>
        <taxon>Armatimonadia</taxon>
        <taxon>Armatimonadales</taxon>
        <taxon>Armatimonadaceae</taxon>
        <taxon>Armatimonas</taxon>
    </lineage>
</organism>
<dbReference type="PROSITE" id="PS00409">
    <property type="entry name" value="PROKAR_NTER_METHYL"/>
    <property type="match status" value="1"/>
</dbReference>
<evidence type="ECO:0000313" key="2">
    <source>
        <dbReference type="Proteomes" id="UP000520814"/>
    </source>
</evidence>
<dbReference type="Proteomes" id="UP000520814">
    <property type="component" value="Unassembled WGS sequence"/>
</dbReference>
<keyword evidence="2" id="KW-1185">Reference proteome</keyword>
<gene>
    <name evidence="1" type="ORF">HNQ39_004874</name>
</gene>